<proteinExistence type="predicted"/>
<name>A0A813W1U1_9BILA</name>
<feature type="chain" id="PRO_5032959104" evidence="1">
    <location>
        <begin position="20"/>
        <end position="158"/>
    </location>
</feature>
<organism evidence="2 3">
    <name type="scientific">Brachionus calyciflorus</name>
    <dbReference type="NCBI Taxonomy" id="104777"/>
    <lineage>
        <taxon>Eukaryota</taxon>
        <taxon>Metazoa</taxon>
        <taxon>Spiralia</taxon>
        <taxon>Gnathifera</taxon>
        <taxon>Rotifera</taxon>
        <taxon>Eurotatoria</taxon>
        <taxon>Monogononta</taxon>
        <taxon>Pseudotrocha</taxon>
        <taxon>Ploima</taxon>
        <taxon>Brachionidae</taxon>
        <taxon>Brachionus</taxon>
    </lineage>
</organism>
<keyword evidence="3" id="KW-1185">Reference proteome</keyword>
<evidence type="ECO:0000313" key="3">
    <source>
        <dbReference type="Proteomes" id="UP000663879"/>
    </source>
</evidence>
<keyword evidence="1" id="KW-0732">Signal</keyword>
<comment type="caution">
    <text evidence="2">The sequence shown here is derived from an EMBL/GenBank/DDBJ whole genome shotgun (WGS) entry which is preliminary data.</text>
</comment>
<sequence length="158" mass="18579">MKFSLFILLNTLIINSVFSASVKFNKKFDGSTNVDVNPALEPNNATKNDQVEPQTVVESDTTSVNTHFSEFVGRFFRFPPRGFVHPEFRRFLFMQRFFQQERRTFRVKNILEQKPEQRKLLGRKRPSAKYPKFNDRIIDIIDDTEDVPNSDETIVEDK</sequence>
<protein>
    <submittedName>
        <fullName evidence="2">Uncharacterized protein</fullName>
    </submittedName>
</protein>
<dbReference type="AlphaFoldDB" id="A0A813W1U1"/>
<evidence type="ECO:0000313" key="2">
    <source>
        <dbReference type="EMBL" id="CAF0849599.1"/>
    </source>
</evidence>
<feature type="signal peptide" evidence="1">
    <location>
        <begin position="1"/>
        <end position="19"/>
    </location>
</feature>
<accession>A0A813W1U1</accession>
<gene>
    <name evidence="2" type="ORF">OXX778_LOCUS8879</name>
</gene>
<reference evidence="2" key="1">
    <citation type="submission" date="2021-02" db="EMBL/GenBank/DDBJ databases">
        <authorList>
            <person name="Nowell W R."/>
        </authorList>
    </citation>
    <scope>NUCLEOTIDE SEQUENCE</scope>
    <source>
        <strain evidence="2">Ploen Becks lab</strain>
    </source>
</reference>
<dbReference type="Proteomes" id="UP000663879">
    <property type="component" value="Unassembled WGS sequence"/>
</dbReference>
<evidence type="ECO:0000256" key="1">
    <source>
        <dbReference type="SAM" id="SignalP"/>
    </source>
</evidence>
<dbReference type="EMBL" id="CAJNOC010001262">
    <property type="protein sequence ID" value="CAF0849599.1"/>
    <property type="molecule type" value="Genomic_DNA"/>
</dbReference>